<organism evidence="1 2">
    <name type="scientific">Chitinophaga cymbidii</name>
    <dbReference type="NCBI Taxonomy" id="1096750"/>
    <lineage>
        <taxon>Bacteria</taxon>
        <taxon>Pseudomonadati</taxon>
        <taxon>Bacteroidota</taxon>
        <taxon>Chitinophagia</taxon>
        <taxon>Chitinophagales</taxon>
        <taxon>Chitinophagaceae</taxon>
        <taxon>Chitinophaga</taxon>
    </lineage>
</organism>
<proteinExistence type="predicted"/>
<keyword evidence="2" id="KW-1185">Reference proteome</keyword>
<dbReference type="EMBL" id="BKAU01000004">
    <property type="protein sequence ID" value="GEP97268.1"/>
    <property type="molecule type" value="Genomic_DNA"/>
</dbReference>
<dbReference type="Proteomes" id="UP000321436">
    <property type="component" value="Unassembled WGS sequence"/>
</dbReference>
<reference evidence="1 2" key="1">
    <citation type="submission" date="2019-07" db="EMBL/GenBank/DDBJ databases">
        <title>Whole genome shotgun sequence of Chitinophaga cymbidii NBRC 109752.</title>
        <authorList>
            <person name="Hosoyama A."/>
            <person name="Uohara A."/>
            <person name="Ohji S."/>
            <person name="Ichikawa N."/>
        </authorList>
    </citation>
    <scope>NUCLEOTIDE SEQUENCE [LARGE SCALE GENOMIC DNA]</scope>
    <source>
        <strain evidence="1 2">NBRC 109752</strain>
    </source>
</reference>
<gene>
    <name evidence="1" type="ORF">CCY01nite_35280</name>
</gene>
<protein>
    <submittedName>
        <fullName evidence="1">Uncharacterized protein</fullName>
    </submittedName>
</protein>
<sequence>MEQGGWSMEAGGKAGGEDTAAVGFFFDGQGKRLHKNGSGTFAFGQMLYRIAQDRKLAIVENECITIKHRHGIIVASLPAVYV</sequence>
<accession>A0A512RNJ2</accession>
<evidence type="ECO:0000313" key="1">
    <source>
        <dbReference type="EMBL" id="GEP97268.1"/>
    </source>
</evidence>
<dbReference type="AlphaFoldDB" id="A0A512RNJ2"/>
<name>A0A512RNJ2_9BACT</name>
<evidence type="ECO:0000313" key="2">
    <source>
        <dbReference type="Proteomes" id="UP000321436"/>
    </source>
</evidence>
<comment type="caution">
    <text evidence="1">The sequence shown here is derived from an EMBL/GenBank/DDBJ whole genome shotgun (WGS) entry which is preliminary data.</text>
</comment>